<gene>
    <name evidence="1" type="ORF">A9C19_13415</name>
</gene>
<proteinExistence type="predicted"/>
<evidence type="ECO:0000313" key="1">
    <source>
        <dbReference type="EMBL" id="APH05669.1"/>
    </source>
</evidence>
<dbReference type="STRING" id="1547283.A9C19_13415"/>
<dbReference type="EMBL" id="CP016020">
    <property type="protein sequence ID" value="APH05669.1"/>
    <property type="molecule type" value="Genomic_DNA"/>
</dbReference>
<protein>
    <submittedName>
        <fullName evidence="1">Fe3+ hydroxamate ABC transporter substrate-binding protein</fullName>
    </submittedName>
</protein>
<sequence>MFNEKPKCSNCNKEIKNEEEVYIKLKWPKRRGFTEIKAFLRNEGSFICEECSGRFR</sequence>
<dbReference type="OrthoDB" id="2353934at2"/>
<keyword evidence="2" id="KW-1185">Reference proteome</keyword>
<dbReference type="Proteomes" id="UP000181936">
    <property type="component" value="Chromosome"/>
</dbReference>
<dbReference type="AlphaFoldDB" id="A0A1L3MTK9"/>
<dbReference type="KEGG" id="bwh:A9C19_13415"/>
<accession>A0A1L3MTK9</accession>
<evidence type="ECO:0000313" key="2">
    <source>
        <dbReference type="Proteomes" id="UP000181936"/>
    </source>
</evidence>
<name>A0A1L3MTK9_9BACI</name>
<dbReference type="RefSeq" id="WP_072580462.1">
    <property type="nucleotide sequence ID" value="NZ_CP016020.1"/>
</dbReference>
<organism evidence="1 2">
    <name type="scientific">Bacillus weihaiensis</name>
    <dbReference type="NCBI Taxonomy" id="1547283"/>
    <lineage>
        <taxon>Bacteria</taxon>
        <taxon>Bacillati</taxon>
        <taxon>Bacillota</taxon>
        <taxon>Bacilli</taxon>
        <taxon>Bacillales</taxon>
        <taxon>Bacillaceae</taxon>
        <taxon>Bacillus</taxon>
    </lineage>
</organism>
<reference evidence="1 2" key="1">
    <citation type="journal article" date="2016" name="Sci. Rep.">
        <title>Complete genome sequence and transcriptomic analysis of a novel marine strain Bacillus weihaiensis reveals the mechanism of brown algae degradation.</title>
        <authorList>
            <person name="Zhu Y."/>
            <person name="Chen P."/>
            <person name="Bao Y."/>
            <person name="Men Y."/>
            <person name="Zeng Y."/>
            <person name="Yang J."/>
            <person name="Sun J."/>
            <person name="Sun Y."/>
        </authorList>
    </citation>
    <scope>NUCLEOTIDE SEQUENCE [LARGE SCALE GENOMIC DNA]</scope>
    <source>
        <strain evidence="1 2">Alg07</strain>
    </source>
</reference>